<dbReference type="OrthoDB" id="1688190at2759"/>
<protein>
    <submittedName>
        <fullName evidence="2">Uncharacterized mitochondrial protein AtMg00810-like</fullName>
    </submittedName>
</protein>
<dbReference type="KEGG" id="nta:107790057"/>
<gene>
    <name evidence="2" type="primary">LOC107790057</name>
</gene>
<dbReference type="PANTHER" id="PTHR11439">
    <property type="entry name" value="GAG-POL-RELATED RETROTRANSPOSON"/>
    <property type="match status" value="1"/>
</dbReference>
<proteinExistence type="predicted"/>
<dbReference type="STRING" id="4097.A0A1S3ZSW4"/>
<dbReference type="InterPro" id="IPR013103">
    <property type="entry name" value="RVT_2"/>
</dbReference>
<dbReference type="AlphaFoldDB" id="A0A1S3ZSW4"/>
<dbReference type="PaxDb" id="4097-A0A1S3ZSW4"/>
<dbReference type="Pfam" id="PF07727">
    <property type="entry name" value="RVT_2"/>
    <property type="match status" value="1"/>
</dbReference>
<dbReference type="PANTHER" id="PTHR11439:SF470">
    <property type="entry name" value="CYSTEINE-RICH RLK (RECEPTOR-LIKE PROTEIN KINASE) 8"/>
    <property type="match status" value="1"/>
</dbReference>
<dbReference type="InterPro" id="IPR043502">
    <property type="entry name" value="DNA/RNA_pol_sf"/>
</dbReference>
<organism evidence="2">
    <name type="scientific">Nicotiana tabacum</name>
    <name type="common">Common tobacco</name>
    <dbReference type="NCBI Taxonomy" id="4097"/>
    <lineage>
        <taxon>Eukaryota</taxon>
        <taxon>Viridiplantae</taxon>
        <taxon>Streptophyta</taxon>
        <taxon>Embryophyta</taxon>
        <taxon>Tracheophyta</taxon>
        <taxon>Spermatophyta</taxon>
        <taxon>Magnoliopsida</taxon>
        <taxon>eudicotyledons</taxon>
        <taxon>Gunneridae</taxon>
        <taxon>Pentapetalae</taxon>
        <taxon>asterids</taxon>
        <taxon>lamiids</taxon>
        <taxon>Solanales</taxon>
        <taxon>Solanaceae</taxon>
        <taxon>Nicotianoideae</taxon>
        <taxon>Nicotianeae</taxon>
        <taxon>Nicotiana</taxon>
    </lineage>
</organism>
<dbReference type="SUPFAM" id="SSF56672">
    <property type="entry name" value="DNA/RNA polymerases"/>
    <property type="match status" value="1"/>
</dbReference>
<feature type="domain" description="Reverse transcriptase Ty1/copia-type" evidence="1">
    <location>
        <begin position="55"/>
        <end position="156"/>
    </location>
</feature>
<name>A0A1S3ZSW4_TOBAC</name>
<reference evidence="2" key="1">
    <citation type="submission" date="2025-08" db="UniProtKB">
        <authorList>
            <consortium name="RefSeq"/>
        </authorList>
    </citation>
    <scope>IDENTIFICATION</scope>
</reference>
<evidence type="ECO:0000259" key="1">
    <source>
        <dbReference type="Pfam" id="PF07727"/>
    </source>
</evidence>
<dbReference type="RefSeq" id="XP_016467439.1">
    <property type="nucleotide sequence ID" value="XM_016611953.1"/>
</dbReference>
<evidence type="ECO:0000313" key="2">
    <source>
        <dbReference type="RefSeq" id="XP_016467439.1"/>
    </source>
</evidence>
<sequence>MSTVKFLIEVVVKQEWYLVQLDVNNAFLHGDLNEEVYMKLPHGLSVSGPPALCYRGFTHSINDYSLFVMGSPGSLTILAIYVDDIILTGDEVNVILDLKMFLHDQFRIKDLGTLNYFLGIEIPYYSSGLLLNQKKFTADLLSEYACSDVSSVVCPLELHKKLFVDFGDLLDKSETYRSLIGRLLFLKYTRPDICFVVQHLSQFLKCPRVPHIVIALHILRYLKGSLDVGLFYSRSSDLTLTAYSDSD</sequence>
<accession>A0A1S3ZSW4</accession>